<reference evidence="2" key="2">
    <citation type="submission" date="2022-01" db="EMBL/GenBank/DDBJ databases">
        <authorList>
            <person name="Yamashiro T."/>
            <person name="Shiraishi A."/>
            <person name="Satake H."/>
            <person name="Nakayama K."/>
        </authorList>
    </citation>
    <scope>NUCLEOTIDE SEQUENCE</scope>
</reference>
<keyword evidence="3" id="KW-1185">Reference proteome</keyword>
<dbReference type="Proteomes" id="UP001151760">
    <property type="component" value="Unassembled WGS sequence"/>
</dbReference>
<feature type="region of interest" description="Disordered" evidence="1">
    <location>
        <begin position="346"/>
        <end position="371"/>
    </location>
</feature>
<proteinExistence type="predicted"/>
<accession>A0ABQ5I0Q7</accession>
<evidence type="ECO:0000313" key="3">
    <source>
        <dbReference type="Proteomes" id="UP001151760"/>
    </source>
</evidence>
<reference evidence="2" key="1">
    <citation type="journal article" date="2022" name="Int. J. Mol. Sci.">
        <title>Draft Genome of Tanacetum Coccineum: Genomic Comparison of Closely Related Tanacetum-Family Plants.</title>
        <authorList>
            <person name="Yamashiro T."/>
            <person name="Shiraishi A."/>
            <person name="Nakayama K."/>
            <person name="Satake H."/>
        </authorList>
    </citation>
    <scope>NUCLEOTIDE SEQUENCE</scope>
</reference>
<comment type="caution">
    <text evidence="2">The sequence shown here is derived from an EMBL/GenBank/DDBJ whole genome shotgun (WGS) entry which is preliminary data.</text>
</comment>
<evidence type="ECO:0000313" key="2">
    <source>
        <dbReference type="EMBL" id="GJT93721.1"/>
    </source>
</evidence>
<evidence type="ECO:0008006" key="4">
    <source>
        <dbReference type="Google" id="ProtNLM"/>
    </source>
</evidence>
<dbReference type="EMBL" id="BQNB010020229">
    <property type="protein sequence ID" value="GJT93721.1"/>
    <property type="molecule type" value="Genomic_DNA"/>
</dbReference>
<sequence>MMEDVVWFSGFEVCVWYNYEARISWSERKICGHEIDKSNDNRASSSDGDGLRVFLTRNDNSAENPELEIQTVSNALDSAIVKHSDVGANSGIPNKEGLIFMGIRIKHPICMESVHVVHEQLSNTAYGFFLDKRVAYPVGENYVIPTKLDTPMMLDYNTSTMCMDSWGRSSNARSLVELRVDVKLEDTLVVVVPKYLGEGYTMSTICVEYEWTPPRCSSCKVFGYVLNECPKKIVLGVLKNLKNSRQGVRGVQLGTNGGNSKLAEKWANSDVVSSTHETLCEAFGLNTTPLETRINDLEIQIMGGKLVLVDDDGQPLKKVDDPINAISDSEVDEVFNETAGFMASTSLKVDNNSKSGSGVRNKSLYEQWRET</sequence>
<feature type="non-terminal residue" evidence="2">
    <location>
        <position position="371"/>
    </location>
</feature>
<organism evidence="2 3">
    <name type="scientific">Tanacetum coccineum</name>
    <dbReference type="NCBI Taxonomy" id="301880"/>
    <lineage>
        <taxon>Eukaryota</taxon>
        <taxon>Viridiplantae</taxon>
        <taxon>Streptophyta</taxon>
        <taxon>Embryophyta</taxon>
        <taxon>Tracheophyta</taxon>
        <taxon>Spermatophyta</taxon>
        <taxon>Magnoliopsida</taxon>
        <taxon>eudicotyledons</taxon>
        <taxon>Gunneridae</taxon>
        <taxon>Pentapetalae</taxon>
        <taxon>asterids</taxon>
        <taxon>campanulids</taxon>
        <taxon>Asterales</taxon>
        <taxon>Asteraceae</taxon>
        <taxon>Asteroideae</taxon>
        <taxon>Anthemideae</taxon>
        <taxon>Anthemidinae</taxon>
        <taxon>Tanacetum</taxon>
    </lineage>
</organism>
<protein>
    <recommendedName>
        <fullName evidence="4">Zinc knuckle CX2CX4HX4C</fullName>
    </recommendedName>
</protein>
<feature type="compositionally biased region" description="Polar residues" evidence="1">
    <location>
        <begin position="346"/>
        <end position="360"/>
    </location>
</feature>
<name>A0ABQ5I0Q7_9ASTR</name>
<gene>
    <name evidence="2" type="ORF">Tco_1082566</name>
</gene>
<evidence type="ECO:0000256" key="1">
    <source>
        <dbReference type="SAM" id="MobiDB-lite"/>
    </source>
</evidence>